<keyword evidence="4" id="KW-1185">Reference proteome</keyword>
<dbReference type="SUPFAM" id="SSF51261">
    <property type="entry name" value="Duplicated hybrid motif"/>
    <property type="match status" value="1"/>
</dbReference>
<dbReference type="InterPro" id="IPR050570">
    <property type="entry name" value="Cell_wall_metabolism_enzyme"/>
</dbReference>
<name>A0ABM8FNB8_9BACT</name>
<protein>
    <submittedName>
        <fullName evidence="3">Peptidase M23</fullName>
    </submittedName>
</protein>
<dbReference type="PANTHER" id="PTHR21666">
    <property type="entry name" value="PEPTIDASE-RELATED"/>
    <property type="match status" value="1"/>
</dbReference>
<gene>
    <name evidence="3" type="ORF">HCR_22070</name>
</gene>
<dbReference type="Proteomes" id="UP001321445">
    <property type="component" value="Chromosome"/>
</dbReference>
<dbReference type="Pfam" id="PF01551">
    <property type="entry name" value="Peptidase_M23"/>
    <property type="match status" value="1"/>
</dbReference>
<dbReference type="InterPro" id="IPR011055">
    <property type="entry name" value="Dup_hybrid_motif"/>
</dbReference>
<dbReference type="RefSeq" id="WP_286336837.1">
    <property type="nucleotide sequence ID" value="NZ_AP027370.1"/>
</dbReference>
<evidence type="ECO:0000256" key="1">
    <source>
        <dbReference type="SAM" id="Coils"/>
    </source>
</evidence>
<dbReference type="InterPro" id="IPR016047">
    <property type="entry name" value="M23ase_b-sheet_dom"/>
</dbReference>
<sequence>MGGKIFLFLVMLLPFLSAATIDKKIERSKARLASTKNAFANMDRKLAKIARQIAANQKNLRKLDETIAKLDKEIAVNAVLLEEGKKRLVTIESQLRKLKKERLEKERKLVDMLADRYVIEEIVRDKEMQSPENVIESELLAALIKSDSEALKSLQSSYLKTLKRSEALNREAQRIKAMIVRLQNRKKEAAREKERRSRLMAKLEKEKKAYQSRLEKLQKEESDLRKTLAKLNILKRESLSQRKKKKQTSVAIAKGDKLKVRTIGSSYQRHAIGRYRGKKTISPVGKAKVVKKFGPYVDPVYGIKIFNESVTLQPYKKRAKVKNVLNGRVVFVKDTPMLGKVVIIEHKNNLHTIYAKMDKIAPTIKEGKKIKKGYVIGRVEKELMFEVTQKNRHINPLELIRLK</sequence>
<accession>A0ABM8FNB8</accession>
<dbReference type="EMBL" id="AP027370">
    <property type="protein sequence ID" value="BDY13895.1"/>
    <property type="molecule type" value="Genomic_DNA"/>
</dbReference>
<dbReference type="PANTHER" id="PTHR21666:SF270">
    <property type="entry name" value="MUREIN HYDROLASE ACTIVATOR ENVC"/>
    <property type="match status" value="1"/>
</dbReference>
<evidence type="ECO:0000313" key="4">
    <source>
        <dbReference type="Proteomes" id="UP001321445"/>
    </source>
</evidence>
<proteinExistence type="predicted"/>
<dbReference type="CDD" id="cd12797">
    <property type="entry name" value="M23_peptidase"/>
    <property type="match status" value="1"/>
</dbReference>
<feature type="domain" description="M23ase beta-sheet core" evidence="2">
    <location>
        <begin position="317"/>
        <end position="396"/>
    </location>
</feature>
<keyword evidence="1" id="KW-0175">Coiled coil</keyword>
<feature type="coiled-coil region" evidence="1">
    <location>
        <begin position="46"/>
        <end position="115"/>
    </location>
</feature>
<organism evidence="3 4">
    <name type="scientific">Hydrogenimonas cancrithermarum</name>
    <dbReference type="NCBI Taxonomy" id="2993563"/>
    <lineage>
        <taxon>Bacteria</taxon>
        <taxon>Pseudomonadati</taxon>
        <taxon>Campylobacterota</taxon>
        <taxon>Epsilonproteobacteria</taxon>
        <taxon>Campylobacterales</taxon>
        <taxon>Hydrogenimonadaceae</taxon>
        <taxon>Hydrogenimonas</taxon>
    </lineage>
</organism>
<evidence type="ECO:0000259" key="2">
    <source>
        <dbReference type="Pfam" id="PF01551"/>
    </source>
</evidence>
<feature type="coiled-coil region" evidence="1">
    <location>
        <begin position="165"/>
        <end position="237"/>
    </location>
</feature>
<evidence type="ECO:0000313" key="3">
    <source>
        <dbReference type="EMBL" id="BDY13895.1"/>
    </source>
</evidence>
<reference evidence="3 4" key="1">
    <citation type="submission" date="2023-03" db="EMBL/GenBank/DDBJ databases">
        <title>Description of Hydrogenimonas sp. ISO32.</title>
        <authorList>
            <person name="Mino S."/>
            <person name="Fukazawa S."/>
            <person name="Sawabe T."/>
        </authorList>
    </citation>
    <scope>NUCLEOTIDE SEQUENCE [LARGE SCALE GENOMIC DNA]</scope>
    <source>
        <strain evidence="3 4">ISO32</strain>
    </source>
</reference>
<dbReference type="Gene3D" id="2.70.70.10">
    <property type="entry name" value="Glucose Permease (Domain IIA)"/>
    <property type="match status" value="1"/>
</dbReference>